<feature type="transmembrane region" description="Helical" evidence="1">
    <location>
        <begin position="6"/>
        <end position="28"/>
    </location>
</feature>
<protein>
    <submittedName>
        <fullName evidence="2">Uncharacterized protein</fullName>
    </submittedName>
</protein>
<keyword evidence="1" id="KW-1133">Transmembrane helix</keyword>
<reference evidence="3" key="1">
    <citation type="submission" date="2014-03" db="EMBL/GenBank/DDBJ databases">
        <authorList>
            <person name="Aksoy S."/>
            <person name="Warren W."/>
            <person name="Wilson R.K."/>
        </authorList>
    </citation>
    <scope>NUCLEOTIDE SEQUENCE [LARGE SCALE GENOMIC DNA]</scope>
    <source>
        <strain evidence="3">IAEA</strain>
    </source>
</reference>
<proteinExistence type="predicted"/>
<keyword evidence="1" id="KW-0812">Transmembrane</keyword>
<evidence type="ECO:0000313" key="2">
    <source>
        <dbReference type="EnsemblMetazoa" id="GPAI002257-PA"/>
    </source>
</evidence>
<dbReference type="VEuPathDB" id="VectorBase:GPAI002257"/>
<keyword evidence="3" id="KW-1185">Reference proteome</keyword>
<dbReference type="Proteomes" id="UP000092445">
    <property type="component" value="Unassembled WGS sequence"/>
</dbReference>
<feature type="transmembrane region" description="Helical" evidence="1">
    <location>
        <begin position="92"/>
        <end position="112"/>
    </location>
</feature>
<dbReference type="EnsemblMetazoa" id="GPAI002257-RA">
    <property type="protein sequence ID" value="GPAI002257-PA"/>
    <property type="gene ID" value="GPAI002257"/>
</dbReference>
<keyword evidence="1" id="KW-0472">Membrane</keyword>
<evidence type="ECO:0000313" key="3">
    <source>
        <dbReference type="Proteomes" id="UP000092445"/>
    </source>
</evidence>
<name>A0A1A9Z315_GLOPL</name>
<organism evidence="2 3">
    <name type="scientific">Glossina pallidipes</name>
    <name type="common">Tsetse fly</name>
    <dbReference type="NCBI Taxonomy" id="7398"/>
    <lineage>
        <taxon>Eukaryota</taxon>
        <taxon>Metazoa</taxon>
        <taxon>Ecdysozoa</taxon>
        <taxon>Arthropoda</taxon>
        <taxon>Hexapoda</taxon>
        <taxon>Insecta</taxon>
        <taxon>Pterygota</taxon>
        <taxon>Neoptera</taxon>
        <taxon>Endopterygota</taxon>
        <taxon>Diptera</taxon>
        <taxon>Brachycera</taxon>
        <taxon>Muscomorpha</taxon>
        <taxon>Hippoboscoidea</taxon>
        <taxon>Glossinidae</taxon>
        <taxon>Glossina</taxon>
    </lineage>
</organism>
<accession>A0A1A9Z315</accession>
<evidence type="ECO:0000256" key="1">
    <source>
        <dbReference type="SAM" id="Phobius"/>
    </source>
</evidence>
<sequence length="113" mass="13044">MRKSHFEFCLCAAAAAIPTVVDIVVTVFDCMSMKRKLFTTCDDFGYLKENKVKFRRLRVSIVTLPLKVLTLRAFSLVPGDLIRPVKHNTKKYYWLICIHFAYTYFKLGAGLVM</sequence>
<reference evidence="2" key="2">
    <citation type="submission" date="2020-05" db="UniProtKB">
        <authorList>
            <consortium name="EnsemblMetazoa"/>
        </authorList>
    </citation>
    <scope>IDENTIFICATION</scope>
    <source>
        <strain evidence="2">IAEA</strain>
    </source>
</reference>
<dbReference type="AlphaFoldDB" id="A0A1A9Z315"/>